<accession>A0A2S5GI25</accession>
<proteinExistence type="predicted"/>
<protein>
    <submittedName>
        <fullName evidence="1">Uncharacterized protein</fullName>
    </submittedName>
</protein>
<comment type="caution">
    <text evidence="1">The sequence shown here is derived from an EMBL/GenBank/DDBJ whole genome shotgun (WGS) entry which is preliminary data.</text>
</comment>
<dbReference type="AlphaFoldDB" id="A0A2S5GI25"/>
<reference evidence="1 2" key="1">
    <citation type="submission" date="2018-02" db="EMBL/GenBank/DDBJ databases">
        <title>Draft Genome of Achromobacter spanius stain 6.</title>
        <authorList>
            <person name="Gunasekera T.S."/>
            <person name="Radwan O."/>
            <person name="Ruiz O.N."/>
        </authorList>
    </citation>
    <scope>NUCLEOTIDE SEQUENCE [LARGE SCALE GENOMIC DNA]</scope>
    <source>
        <strain evidence="1 2">6</strain>
    </source>
</reference>
<organism evidence="1 2">
    <name type="scientific">Achromobacter spanius</name>
    <dbReference type="NCBI Taxonomy" id="217203"/>
    <lineage>
        <taxon>Bacteria</taxon>
        <taxon>Pseudomonadati</taxon>
        <taxon>Pseudomonadota</taxon>
        <taxon>Betaproteobacteria</taxon>
        <taxon>Burkholderiales</taxon>
        <taxon>Alcaligenaceae</taxon>
        <taxon>Achromobacter</taxon>
    </lineage>
</organism>
<dbReference type="RefSeq" id="WP_104145848.1">
    <property type="nucleotide sequence ID" value="NZ_PREU01000022.1"/>
</dbReference>
<evidence type="ECO:0000313" key="1">
    <source>
        <dbReference type="EMBL" id="PPA72639.1"/>
    </source>
</evidence>
<dbReference type="EMBL" id="PREU01000022">
    <property type="protein sequence ID" value="PPA72639.1"/>
    <property type="molecule type" value="Genomic_DNA"/>
</dbReference>
<gene>
    <name evidence="1" type="ORF">C4E15_29295</name>
</gene>
<sequence length="75" mass="8177">MTTPNLTAQADVAVAPKKYELADMDLWGAALYRLREMHPELMGPGRLLGGLEAHPDGRIVATVFLDTEKVLGESQ</sequence>
<evidence type="ECO:0000313" key="2">
    <source>
        <dbReference type="Proteomes" id="UP000239990"/>
    </source>
</evidence>
<name>A0A2S5GI25_9BURK</name>
<dbReference type="Proteomes" id="UP000239990">
    <property type="component" value="Unassembled WGS sequence"/>
</dbReference>